<protein>
    <submittedName>
        <fullName evidence="2">Predicted nucleic acid-binding protein, contains PIN domain</fullName>
    </submittedName>
</protein>
<organism evidence="2 3">
    <name type="scientific">Tangfeifania diversioriginum</name>
    <dbReference type="NCBI Taxonomy" id="1168035"/>
    <lineage>
        <taxon>Bacteria</taxon>
        <taxon>Pseudomonadati</taxon>
        <taxon>Bacteroidota</taxon>
        <taxon>Bacteroidia</taxon>
        <taxon>Marinilabiliales</taxon>
        <taxon>Prolixibacteraceae</taxon>
        <taxon>Tangfeifania</taxon>
    </lineage>
</organism>
<dbReference type="Gene3D" id="3.40.50.1010">
    <property type="entry name" value="5'-nuclease"/>
    <property type="match status" value="1"/>
</dbReference>
<accession>A0A1M6KUE2</accession>
<dbReference type="OrthoDB" id="572702at2"/>
<name>A0A1M6KUE2_9BACT</name>
<evidence type="ECO:0000313" key="2">
    <source>
        <dbReference type="EMBL" id="SHJ62571.1"/>
    </source>
</evidence>
<proteinExistence type="predicted"/>
<sequence>MEVKYLIDTNIFLEILLNQEKNEICKTYLNDSIGKICMSDFSLYSIGVILFRNKKNKLFKDFINDVLPKVKLVTLQSKDYYEVADIANQFNLDFDDAYQVAVAKSLNLSVSTMDKDFTNVEQFCKINFV</sequence>
<reference evidence="2 3" key="1">
    <citation type="submission" date="2016-11" db="EMBL/GenBank/DDBJ databases">
        <authorList>
            <person name="Jaros S."/>
            <person name="Januszkiewicz K."/>
            <person name="Wedrychowicz H."/>
        </authorList>
    </citation>
    <scope>NUCLEOTIDE SEQUENCE [LARGE SCALE GENOMIC DNA]</scope>
    <source>
        <strain evidence="2 3">DSM 27063</strain>
    </source>
</reference>
<dbReference type="EMBL" id="FQZE01000024">
    <property type="protein sequence ID" value="SHJ62571.1"/>
    <property type="molecule type" value="Genomic_DNA"/>
</dbReference>
<dbReference type="Pfam" id="PF01850">
    <property type="entry name" value="PIN"/>
    <property type="match status" value="1"/>
</dbReference>
<dbReference type="InterPro" id="IPR002716">
    <property type="entry name" value="PIN_dom"/>
</dbReference>
<dbReference type="STRING" id="1168035.SAMN05444280_12460"/>
<keyword evidence="3" id="KW-1185">Reference proteome</keyword>
<dbReference type="RefSeq" id="WP_073171115.1">
    <property type="nucleotide sequence ID" value="NZ_FQZE01000024.1"/>
</dbReference>
<dbReference type="Proteomes" id="UP000184050">
    <property type="component" value="Unassembled WGS sequence"/>
</dbReference>
<dbReference type="SUPFAM" id="SSF88723">
    <property type="entry name" value="PIN domain-like"/>
    <property type="match status" value="1"/>
</dbReference>
<gene>
    <name evidence="2" type="ORF">SAMN05444280_12460</name>
</gene>
<dbReference type="AlphaFoldDB" id="A0A1M6KUE2"/>
<evidence type="ECO:0000259" key="1">
    <source>
        <dbReference type="Pfam" id="PF01850"/>
    </source>
</evidence>
<evidence type="ECO:0000313" key="3">
    <source>
        <dbReference type="Proteomes" id="UP000184050"/>
    </source>
</evidence>
<dbReference type="InterPro" id="IPR029060">
    <property type="entry name" value="PIN-like_dom_sf"/>
</dbReference>
<feature type="domain" description="PIN" evidence="1">
    <location>
        <begin position="5"/>
        <end position="120"/>
    </location>
</feature>